<gene>
    <name evidence="4" type="ORF">IAC50_01565</name>
</gene>
<dbReference type="PANTHER" id="PTHR12215">
    <property type="entry name" value="PHOSPHOPANTETHEINE TRANSFERASE"/>
    <property type="match status" value="1"/>
</dbReference>
<comment type="similarity">
    <text evidence="1">Belongs to the P-Pant transferase superfamily. Gsp/Sfp/HetI/AcpT family.</text>
</comment>
<dbReference type="Proteomes" id="UP000824090">
    <property type="component" value="Unassembled WGS sequence"/>
</dbReference>
<dbReference type="Gene3D" id="3.90.470.20">
    <property type="entry name" value="4'-phosphopantetheinyl transferase domain"/>
    <property type="match status" value="1"/>
</dbReference>
<reference evidence="4" key="2">
    <citation type="journal article" date="2021" name="PeerJ">
        <title>Extensive microbial diversity within the chicken gut microbiome revealed by metagenomics and culture.</title>
        <authorList>
            <person name="Gilroy R."/>
            <person name="Ravi A."/>
            <person name="Getino M."/>
            <person name="Pursley I."/>
            <person name="Horton D.L."/>
            <person name="Alikhan N.F."/>
            <person name="Baker D."/>
            <person name="Gharbi K."/>
            <person name="Hall N."/>
            <person name="Watson M."/>
            <person name="Adriaenssens E.M."/>
            <person name="Foster-Nyarko E."/>
            <person name="Jarju S."/>
            <person name="Secka A."/>
            <person name="Antonio M."/>
            <person name="Oren A."/>
            <person name="Chaudhuri R.R."/>
            <person name="La Ragione R."/>
            <person name="Hildebrand F."/>
            <person name="Pallen M.J."/>
        </authorList>
    </citation>
    <scope>NUCLEOTIDE SEQUENCE</scope>
    <source>
        <strain evidence="4">ChiHcec3-6078</strain>
    </source>
</reference>
<evidence type="ECO:0000256" key="2">
    <source>
        <dbReference type="ARBA" id="ARBA00022679"/>
    </source>
</evidence>
<dbReference type="InterPro" id="IPR050559">
    <property type="entry name" value="P-Pant_transferase_sf"/>
</dbReference>
<dbReference type="GO" id="GO:0005829">
    <property type="term" value="C:cytosol"/>
    <property type="evidence" value="ECO:0007669"/>
    <property type="project" value="TreeGrafter"/>
</dbReference>
<feature type="domain" description="4'-phosphopantetheinyl transferase" evidence="3">
    <location>
        <begin position="75"/>
        <end position="132"/>
    </location>
</feature>
<reference evidence="4" key="1">
    <citation type="submission" date="2020-10" db="EMBL/GenBank/DDBJ databases">
        <authorList>
            <person name="Gilroy R."/>
        </authorList>
    </citation>
    <scope>NUCLEOTIDE SEQUENCE</scope>
    <source>
        <strain evidence="4">ChiHcec3-6078</strain>
    </source>
</reference>
<dbReference type="Pfam" id="PF01648">
    <property type="entry name" value="ACPS"/>
    <property type="match status" value="1"/>
</dbReference>
<dbReference type="GO" id="GO:0008897">
    <property type="term" value="F:holo-[acyl-carrier-protein] synthase activity"/>
    <property type="evidence" value="ECO:0007669"/>
    <property type="project" value="InterPro"/>
</dbReference>
<organism evidence="4 5">
    <name type="scientific">Candidatus Allocopromorpha excrementigallinarum</name>
    <dbReference type="NCBI Taxonomy" id="2840742"/>
    <lineage>
        <taxon>Bacteria</taxon>
        <taxon>Bacillati</taxon>
        <taxon>Bacillota</taxon>
        <taxon>Clostridia</taxon>
        <taxon>Eubacteriales</taxon>
        <taxon>Eubacteriaceae</taxon>
        <taxon>Eubacteriaceae incertae sedis</taxon>
        <taxon>Candidatus Allocopromorpha</taxon>
    </lineage>
</organism>
<evidence type="ECO:0000313" key="5">
    <source>
        <dbReference type="Proteomes" id="UP000824090"/>
    </source>
</evidence>
<accession>A0A9D1I1H1</accession>
<dbReference type="InterPro" id="IPR037143">
    <property type="entry name" value="4-PPantetheinyl_Trfase_dom_sf"/>
</dbReference>
<proteinExistence type="inferred from homology"/>
<name>A0A9D1I1H1_9FIRM</name>
<sequence>MKIYIFENYREFFPERKGRGLTDTLIKKALESENLGQGEIVRDERGKPFIKGREALFISASHSGEYFVCAISDAPVGIDVQEEREGRLSRISKRYFSAEEQAYVKERGEAGFFSLWTRKEAYAKYTGRGLEEIMKGTSVLGREDVDFVDFQIEKGIYCSCCVKR</sequence>
<dbReference type="InterPro" id="IPR008278">
    <property type="entry name" value="4-PPantetheinyl_Trfase_dom"/>
</dbReference>
<comment type="caution">
    <text evidence="4">The sequence shown here is derived from an EMBL/GenBank/DDBJ whole genome shotgun (WGS) entry which is preliminary data.</text>
</comment>
<dbReference type="AlphaFoldDB" id="A0A9D1I1H1"/>
<evidence type="ECO:0000256" key="1">
    <source>
        <dbReference type="ARBA" id="ARBA00010990"/>
    </source>
</evidence>
<dbReference type="GO" id="GO:0019878">
    <property type="term" value="P:lysine biosynthetic process via aminoadipic acid"/>
    <property type="evidence" value="ECO:0007669"/>
    <property type="project" value="TreeGrafter"/>
</dbReference>
<dbReference type="SUPFAM" id="SSF56214">
    <property type="entry name" value="4'-phosphopantetheinyl transferase"/>
    <property type="match status" value="2"/>
</dbReference>
<keyword evidence="2 4" id="KW-0808">Transferase</keyword>
<dbReference type="GO" id="GO:0000287">
    <property type="term" value="F:magnesium ion binding"/>
    <property type="evidence" value="ECO:0007669"/>
    <property type="project" value="InterPro"/>
</dbReference>
<dbReference type="EMBL" id="DVMP01000035">
    <property type="protein sequence ID" value="HIU25170.1"/>
    <property type="molecule type" value="Genomic_DNA"/>
</dbReference>
<evidence type="ECO:0000313" key="4">
    <source>
        <dbReference type="EMBL" id="HIU25170.1"/>
    </source>
</evidence>
<protein>
    <submittedName>
        <fullName evidence="4">4'-phosphopantetheinyl transferase superfamily protein</fullName>
    </submittedName>
</protein>
<dbReference type="PANTHER" id="PTHR12215:SF10">
    <property type="entry name" value="L-AMINOADIPATE-SEMIALDEHYDE DEHYDROGENASE-PHOSPHOPANTETHEINYL TRANSFERASE"/>
    <property type="match status" value="1"/>
</dbReference>
<evidence type="ECO:0000259" key="3">
    <source>
        <dbReference type="Pfam" id="PF01648"/>
    </source>
</evidence>